<feature type="domain" description="C3H1-type" evidence="6">
    <location>
        <begin position="58"/>
        <end position="86"/>
    </location>
</feature>
<dbReference type="PROSITE" id="PS50103">
    <property type="entry name" value="ZF_C3H1"/>
    <property type="match status" value="1"/>
</dbReference>
<evidence type="ECO:0000256" key="4">
    <source>
        <dbReference type="PROSITE-ProRule" id="PRU00723"/>
    </source>
</evidence>
<feature type="region of interest" description="Disordered" evidence="5">
    <location>
        <begin position="1"/>
        <end position="21"/>
    </location>
</feature>
<keyword evidence="1 4" id="KW-0479">Metal-binding</keyword>
<dbReference type="WBParaSite" id="PSU_v2.g7370.t1">
    <property type="protein sequence ID" value="PSU_v2.g7370.t1"/>
    <property type="gene ID" value="PSU_v2.g7370"/>
</dbReference>
<dbReference type="SUPFAM" id="SSF90229">
    <property type="entry name" value="CCCH zinc finger"/>
    <property type="match status" value="1"/>
</dbReference>
<evidence type="ECO:0000256" key="5">
    <source>
        <dbReference type="SAM" id="MobiDB-lite"/>
    </source>
</evidence>
<keyword evidence="7" id="KW-1185">Reference proteome</keyword>
<sequence>MMPTTTPSPSSPFTHSSSDGSIREETVREVFYRVLSESLKEANKFFCGKTTSWKNPFLYKTTLCVNYTNRSYCRFGVNCWYAHGDHELRCIPESEELPEPTYIKQYLSFLGLPSNTLDQIIQRAYFVASLFTSEAGSKKSSSTESSMIPTRSTSPSLHSPIESHCQRSFSAAVAPPPAPTTFSDSMNPPTQQCSSIDSNNKFLSSLASNGGWGDIESAINGAVNDKEEDESPFGKGYHLFGNSFNLQKSW</sequence>
<dbReference type="AlphaFoldDB" id="A0A914Z4T7"/>
<keyword evidence="2 4" id="KW-0863">Zinc-finger</keyword>
<feature type="compositionally biased region" description="Low complexity" evidence="5">
    <location>
        <begin position="1"/>
        <end position="18"/>
    </location>
</feature>
<proteinExistence type="predicted"/>
<dbReference type="GO" id="GO:0008270">
    <property type="term" value="F:zinc ion binding"/>
    <property type="evidence" value="ECO:0007669"/>
    <property type="project" value="UniProtKB-KW"/>
</dbReference>
<dbReference type="Gene3D" id="4.10.1000.10">
    <property type="entry name" value="Zinc finger, CCCH-type"/>
    <property type="match status" value="1"/>
</dbReference>
<reference evidence="8" key="1">
    <citation type="submission" date="2022-11" db="UniProtKB">
        <authorList>
            <consortium name="WormBaseParasite"/>
        </authorList>
    </citation>
    <scope>IDENTIFICATION</scope>
</reference>
<name>A0A914Z4T7_9BILA</name>
<organism evidence="7 8">
    <name type="scientific">Panagrolaimus superbus</name>
    <dbReference type="NCBI Taxonomy" id="310955"/>
    <lineage>
        <taxon>Eukaryota</taxon>
        <taxon>Metazoa</taxon>
        <taxon>Ecdysozoa</taxon>
        <taxon>Nematoda</taxon>
        <taxon>Chromadorea</taxon>
        <taxon>Rhabditida</taxon>
        <taxon>Tylenchina</taxon>
        <taxon>Panagrolaimomorpha</taxon>
        <taxon>Panagrolaimoidea</taxon>
        <taxon>Panagrolaimidae</taxon>
        <taxon>Panagrolaimus</taxon>
    </lineage>
</organism>
<feature type="zinc finger region" description="C3H1-type" evidence="4">
    <location>
        <begin position="58"/>
        <end position="86"/>
    </location>
</feature>
<evidence type="ECO:0000256" key="1">
    <source>
        <dbReference type="ARBA" id="ARBA00022723"/>
    </source>
</evidence>
<evidence type="ECO:0000256" key="3">
    <source>
        <dbReference type="ARBA" id="ARBA00022833"/>
    </source>
</evidence>
<feature type="compositionally biased region" description="Polar residues" evidence="5">
    <location>
        <begin position="147"/>
        <end position="157"/>
    </location>
</feature>
<feature type="compositionally biased region" description="Low complexity" evidence="5">
    <location>
        <begin position="137"/>
        <end position="146"/>
    </location>
</feature>
<feature type="region of interest" description="Disordered" evidence="5">
    <location>
        <begin position="137"/>
        <end position="161"/>
    </location>
</feature>
<evidence type="ECO:0000313" key="7">
    <source>
        <dbReference type="Proteomes" id="UP000887577"/>
    </source>
</evidence>
<evidence type="ECO:0000256" key="2">
    <source>
        <dbReference type="ARBA" id="ARBA00022771"/>
    </source>
</evidence>
<evidence type="ECO:0000313" key="8">
    <source>
        <dbReference type="WBParaSite" id="PSU_v2.g7370.t1"/>
    </source>
</evidence>
<evidence type="ECO:0000259" key="6">
    <source>
        <dbReference type="PROSITE" id="PS50103"/>
    </source>
</evidence>
<dbReference type="SMART" id="SM00356">
    <property type="entry name" value="ZnF_C3H1"/>
    <property type="match status" value="1"/>
</dbReference>
<keyword evidence="3 4" id="KW-0862">Zinc</keyword>
<dbReference type="Pfam" id="PF00642">
    <property type="entry name" value="zf-CCCH"/>
    <property type="match status" value="1"/>
</dbReference>
<dbReference type="InterPro" id="IPR000571">
    <property type="entry name" value="Znf_CCCH"/>
</dbReference>
<protein>
    <submittedName>
        <fullName evidence="8">C3H1-type domain-containing protein</fullName>
    </submittedName>
</protein>
<dbReference type="Proteomes" id="UP000887577">
    <property type="component" value="Unplaced"/>
</dbReference>
<accession>A0A914Z4T7</accession>
<dbReference type="InterPro" id="IPR036855">
    <property type="entry name" value="Znf_CCCH_sf"/>
</dbReference>